<name>E0VAD5_PEDHC</name>
<dbReference type="OMA" id="PIFEMFP"/>
<dbReference type="FunCoup" id="E0VAD5">
    <property type="interactions" value="1814"/>
</dbReference>
<gene>
    <name evidence="5" type="primary">8232314</name>
    <name evidence="4" type="ORF">Phum_PHUM035260</name>
</gene>
<dbReference type="SUPFAM" id="SSF49785">
    <property type="entry name" value="Galactose-binding domain-like"/>
    <property type="match status" value="1"/>
</dbReference>
<dbReference type="PROSITE" id="PS51352">
    <property type="entry name" value="THIOREDOXIN_2"/>
    <property type="match status" value="1"/>
</dbReference>
<dbReference type="Gene3D" id="2.60.120.470">
    <property type="entry name" value="PITH domain"/>
    <property type="match status" value="1"/>
</dbReference>
<dbReference type="Pfam" id="PF00085">
    <property type="entry name" value="Thioredoxin"/>
    <property type="match status" value="1"/>
</dbReference>
<dbReference type="GO" id="GO:0005737">
    <property type="term" value="C:cytoplasm"/>
    <property type="evidence" value="ECO:0007669"/>
    <property type="project" value="UniProtKB-ARBA"/>
</dbReference>
<reference evidence="4" key="1">
    <citation type="submission" date="2007-04" db="EMBL/GenBank/DDBJ databases">
        <title>Annotation of Pediculus humanus corporis strain USDA.</title>
        <authorList>
            <person name="Kirkness E."/>
            <person name="Hannick L."/>
            <person name="Hass B."/>
            <person name="Bruggner R."/>
            <person name="Lawson D."/>
            <person name="Bidwell S."/>
            <person name="Joardar V."/>
            <person name="Caler E."/>
            <person name="Walenz B."/>
            <person name="Inman J."/>
            <person name="Schobel S."/>
            <person name="Galinsky K."/>
            <person name="Amedeo P."/>
            <person name="Strausberg R."/>
        </authorList>
    </citation>
    <scope>NUCLEOTIDE SEQUENCE</scope>
    <source>
        <strain evidence="4">USDA</strain>
    </source>
</reference>
<dbReference type="KEGG" id="phu:Phum_PHUM035260"/>
<dbReference type="EnsemblMetazoa" id="PHUM035260-RA">
    <property type="protein sequence ID" value="PHUM035260-PA"/>
    <property type="gene ID" value="PHUM035260"/>
</dbReference>
<proteinExistence type="predicted"/>
<dbReference type="FunFam" id="3.40.30.10:FF:000245">
    <property type="entry name" value="Thioredoxin"/>
    <property type="match status" value="1"/>
</dbReference>
<evidence type="ECO:0000313" key="4">
    <source>
        <dbReference type="EMBL" id="EEB10341.1"/>
    </source>
</evidence>
<dbReference type="PANTHER" id="PTHR46115">
    <property type="entry name" value="THIOREDOXIN-LIKE PROTEIN 1"/>
    <property type="match status" value="1"/>
</dbReference>
<keyword evidence="1" id="KW-1015">Disulfide bond</keyword>
<reference evidence="4" key="2">
    <citation type="submission" date="2007-04" db="EMBL/GenBank/DDBJ databases">
        <title>The genome of the human body louse.</title>
        <authorList>
            <consortium name="The Human Body Louse Genome Consortium"/>
            <person name="Kirkness E."/>
            <person name="Walenz B."/>
            <person name="Hass B."/>
            <person name="Bruggner R."/>
            <person name="Strausberg R."/>
        </authorList>
    </citation>
    <scope>NUCLEOTIDE SEQUENCE</scope>
    <source>
        <strain evidence="4">USDA</strain>
    </source>
</reference>
<evidence type="ECO:0000313" key="6">
    <source>
        <dbReference type="Proteomes" id="UP000009046"/>
    </source>
</evidence>
<reference evidence="5" key="3">
    <citation type="submission" date="2020-05" db="UniProtKB">
        <authorList>
            <consortium name="EnsemblMetazoa"/>
        </authorList>
    </citation>
    <scope>IDENTIFICATION</scope>
    <source>
        <strain evidence="5">USDA</strain>
    </source>
</reference>
<dbReference type="SUPFAM" id="SSF52833">
    <property type="entry name" value="Thioredoxin-like"/>
    <property type="match status" value="1"/>
</dbReference>
<dbReference type="InterPro" id="IPR013766">
    <property type="entry name" value="Thioredoxin_domain"/>
</dbReference>
<keyword evidence="6" id="KW-1185">Reference proteome</keyword>
<dbReference type="PRINTS" id="PR00421">
    <property type="entry name" value="THIOREDOXIN"/>
</dbReference>
<dbReference type="OrthoDB" id="2121326at2759"/>
<evidence type="ECO:0000256" key="1">
    <source>
        <dbReference type="ARBA" id="ARBA00023157"/>
    </source>
</evidence>
<dbReference type="HOGENOM" id="CLU_072377_0_2_1"/>
<dbReference type="EMBL" id="DS235005">
    <property type="protein sequence ID" value="EEB10341.1"/>
    <property type="molecule type" value="Genomic_DNA"/>
</dbReference>
<dbReference type="CDD" id="cd02947">
    <property type="entry name" value="TRX_family"/>
    <property type="match status" value="1"/>
</dbReference>
<dbReference type="InParanoid" id="E0VAD5"/>
<dbReference type="PROSITE" id="PS00194">
    <property type="entry name" value="THIOREDOXIN_1"/>
    <property type="match status" value="1"/>
</dbReference>
<dbReference type="InterPro" id="IPR017937">
    <property type="entry name" value="Thioredoxin_CS"/>
</dbReference>
<dbReference type="STRING" id="121224.E0VAD5"/>
<dbReference type="Pfam" id="PF06201">
    <property type="entry name" value="PITH"/>
    <property type="match status" value="1"/>
</dbReference>
<dbReference type="VEuPathDB" id="VectorBase:PHUM035260"/>
<dbReference type="RefSeq" id="XP_002423079.1">
    <property type="nucleotide sequence ID" value="XM_002423034.1"/>
</dbReference>
<dbReference type="eggNOG" id="KOG0908">
    <property type="taxonomic scope" value="Eukaryota"/>
</dbReference>
<evidence type="ECO:0000313" key="5">
    <source>
        <dbReference type="EnsemblMetazoa" id="PHUM035260-PA"/>
    </source>
</evidence>
<dbReference type="InterPro" id="IPR036249">
    <property type="entry name" value="Thioredoxin-like_sf"/>
</dbReference>
<accession>E0VAD5</accession>
<dbReference type="EMBL" id="AAZO01000418">
    <property type="status" value="NOT_ANNOTATED_CDS"/>
    <property type="molecule type" value="Genomic_DNA"/>
</dbReference>
<dbReference type="CTD" id="8232314"/>
<dbReference type="GeneID" id="8232314"/>
<dbReference type="InterPro" id="IPR037047">
    <property type="entry name" value="PITH_dom_sf"/>
</dbReference>
<dbReference type="PROSITE" id="PS51532">
    <property type="entry name" value="PITH"/>
    <property type="match status" value="1"/>
</dbReference>
<evidence type="ECO:0008006" key="7">
    <source>
        <dbReference type="Google" id="ProtNLM"/>
    </source>
</evidence>
<evidence type="ECO:0000259" key="2">
    <source>
        <dbReference type="PROSITE" id="PS51352"/>
    </source>
</evidence>
<dbReference type="Gene3D" id="3.40.30.10">
    <property type="entry name" value="Glutaredoxin"/>
    <property type="match status" value="1"/>
</dbReference>
<dbReference type="InterPro" id="IPR010400">
    <property type="entry name" value="PITH_dom"/>
</dbReference>
<evidence type="ECO:0000259" key="3">
    <source>
        <dbReference type="PROSITE" id="PS51532"/>
    </source>
</evidence>
<feature type="domain" description="Thioredoxin" evidence="2">
    <location>
        <begin position="4"/>
        <end position="108"/>
    </location>
</feature>
<dbReference type="Proteomes" id="UP000009046">
    <property type="component" value="Unassembled WGS sequence"/>
</dbReference>
<feature type="domain" description="PITH" evidence="3">
    <location>
        <begin position="112"/>
        <end position="280"/>
    </location>
</feature>
<sequence length="290" mass="32212">MSFVKIINDDSHFQAEMATAGSKLVVVDFTASWCGPCQRIAPVFDTLSTKYPKALFLKVDVDKCQETAASQGVSAMPTFIFFKSKTKIDKVRGADPVTLESKIKQYYGNDDGDVCDVAGHMDLSSFIVKTQCECFNESDQHPFANTQNTSGSYLESDCDEQLIMSVSFSQLVKIHSIKIRAPQEKGPRNIKLFTNQSTTLDFDRAESGTAVQELELTPNDLDGRPINLRFVKFQNVHNIQLFVKDNQTGSETTVIEYLGFIGSPVCTVNMGDFKRIGGKMGEGHESFHSR</sequence>
<dbReference type="AlphaFoldDB" id="E0VAD5"/>
<dbReference type="InterPro" id="IPR008979">
    <property type="entry name" value="Galactose-bd-like_sf"/>
</dbReference>
<protein>
    <recommendedName>
        <fullName evidence="7">Thioredoxin-like protein 1</fullName>
    </recommendedName>
</protein>
<organism>
    <name type="scientific">Pediculus humanus subsp. corporis</name>
    <name type="common">Body louse</name>
    <dbReference type="NCBI Taxonomy" id="121224"/>
    <lineage>
        <taxon>Eukaryota</taxon>
        <taxon>Metazoa</taxon>
        <taxon>Ecdysozoa</taxon>
        <taxon>Arthropoda</taxon>
        <taxon>Hexapoda</taxon>
        <taxon>Insecta</taxon>
        <taxon>Pterygota</taxon>
        <taxon>Neoptera</taxon>
        <taxon>Paraneoptera</taxon>
        <taxon>Psocodea</taxon>
        <taxon>Troctomorpha</taxon>
        <taxon>Phthiraptera</taxon>
        <taxon>Anoplura</taxon>
        <taxon>Pediculidae</taxon>
        <taxon>Pediculus</taxon>
    </lineage>
</organism>